<keyword evidence="3" id="KW-1185">Reference proteome</keyword>
<feature type="non-terminal residue" evidence="2">
    <location>
        <position position="1"/>
    </location>
</feature>
<evidence type="ECO:0000259" key="1">
    <source>
        <dbReference type="PROSITE" id="PS50878"/>
    </source>
</evidence>
<gene>
    <name evidence="2" type="ORF">MNOR_LOCUS21557</name>
</gene>
<dbReference type="Proteomes" id="UP001497623">
    <property type="component" value="Unassembled WGS sequence"/>
</dbReference>
<dbReference type="PANTHER" id="PTHR33332">
    <property type="entry name" value="REVERSE TRANSCRIPTASE DOMAIN-CONTAINING PROTEIN"/>
    <property type="match status" value="1"/>
</dbReference>
<reference evidence="2 3" key="1">
    <citation type="submission" date="2024-05" db="EMBL/GenBank/DDBJ databases">
        <authorList>
            <person name="Wallberg A."/>
        </authorList>
    </citation>
    <scope>NUCLEOTIDE SEQUENCE [LARGE SCALE GENOMIC DNA]</scope>
</reference>
<dbReference type="AlphaFoldDB" id="A0AAV2R742"/>
<dbReference type="InterPro" id="IPR000477">
    <property type="entry name" value="RT_dom"/>
</dbReference>
<organism evidence="2 3">
    <name type="scientific">Meganyctiphanes norvegica</name>
    <name type="common">Northern krill</name>
    <name type="synonym">Thysanopoda norvegica</name>
    <dbReference type="NCBI Taxonomy" id="48144"/>
    <lineage>
        <taxon>Eukaryota</taxon>
        <taxon>Metazoa</taxon>
        <taxon>Ecdysozoa</taxon>
        <taxon>Arthropoda</taxon>
        <taxon>Crustacea</taxon>
        <taxon>Multicrustacea</taxon>
        <taxon>Malacostraca</taxon>
        <taxon>Eumalacostraca</taxon>
        <taxon>Eucarida</taxon>
        <taxon>Euphausiacea</taxon>
        <taxon>Euphausiidae</taxon>
        <taxon>Meganyctiphanes</taxon>
    </lineage>
</organism>
<accession>A0AAV2R742</accession>
<dbReference type="Pfam" id="PF00078">
    <property type="entry name" value="RVT_1"/>
    <property type="match status" value="1"/>
</dbReference>
<proteinExistence type="predicted"/>
<feature type="domain" description="Reverse transcriptase" evidence="1">
    <location>
        <begin position="1"/>
        <end position="151"/>
    </location>
</feature>
<protein>
    <recommendedName>
        <fullName evidence="1">Reverse transcriptase domain-containing protein</fullName>
    </recommendedName>
</protein>
<dbReference type="EMBL" id="CAXKWB010017460">
    <property type="protein sequence ID" value="CAL4118921.1"/>
    <property type="molecule type" value="Genomic_DNA"/>
</dbReference>
<comment type="caution">
    <text evidence="2">The sequence shown here is derived from an EMBL/GenBank/DDBJ whole genome shotgun (WGS) entry which is preliminary data.</text>
</comment>
<evidence type="ECO:0000313" key="2">
    <source>
        <dbReference type="EMBL" id="CAL4118921.1"/>
    </source>
</evidence>
<evidence type="ECO:0000313" key="3">
    <source>
        <dbReference type="Proteomes" id="UP001497623"/>
    </source>
</evidence>
<name>A0AAV2R742_MEGNR</name>
<sequence length="197" mass="22433">PFTPNAGVPQGSILGPILYLMFINDAPKPKINNKLNSNPDRLDNGKNKFYSEELNIYFADDNVILAAGMKTGQGHFGCKGFRDLVQKSTYWEEGNRIKINANKSVCMAFTPKEPPKNDRTLTLHPVKPRAKINQNDIIKYVTSHKILGITIDRELTFKQHINSLNAIIRKDINKCRRLHECTLETKVFLYKTFSSPK</sequence>
<dbReference type="PROSITE" id="PS50878">
    <property type="entry name" value="RT_POL"/>
    <property type="match status" value="1"/>
</dbReference>